<evidence type="ECO:0000256" key="2">
    <source>
        <dbReference type="ARBA" id="ARBA00019992"/>
    </source>
</evidence>
<dbReference type="CDD" id="cd05804">
    <property type="entry name" value="StaR_like"/>
    <property type="match status" value="1"/>
</dbReference>
<dbReference type="Gene3D" id="1.25.40.10">
    <property type="entry name" value="Tetratricopeptide repeat domain"/>
    <property type="match status" value="1"/>
</dbReference>
<reference evidence="5 6" key="1">
    <citation type="submission" date="2016-07" db="EMBL/GenBank/DDBJ databases">
        <title>Complete genome sequence of Bradyrhizobium icense LMTR 13T, a potential inoculant strain isolated from lima bean (Phaseolus lunatus) in Peru.</title>
        <authorList>
            <person name="Ormeno-Orrillo E."/>
            <person name="Duran D."/>
            <person name="Rogel M.A."/>
            <person name="Rey L."/>
            <person name="Imperial J."/>
            <person name="Ruiz-Argueso T."/>
            <person name="Martinez-Romero E."/>
        </authorList>
    </citation>
    <scope>NUCLEOTIDE SEQUENCE [LARGE SCALE GENOMIC DNA]</scope>
    <source>
        <strain evidence="5 6">LMTR 13</strain>
    </source>
</reference>
<dbReference type="RefSeq" id="WP_065727579.1">
    <property type="nucleotide sequence ID" value="NZ_CP016428.1"/>
</dbReference>
<accession>A0A1B1UC03</accession>
<dbReference type="EMBL" id="CP016428">
    <property type="protein sequence ID" value="ANW00298.1"/>
    <property type="molecule type" value="Genomic_DNA"/>
</dbReference>
<dbReference type="SUPFAM" id="SSF48452">
    <property type="entry name" value="TPR-like"/>
    <property type="match status" value="1"/>
</dbReference>
<keyword evidence="3" id="KW-0677">Repeat</keyword>
<organism evidence="5 6">
    <name type="scientific">Bradyrhizobium icense</name>
    <dbReference type="NCBI Taxonomy" id="1274631"/>
    <lineage>
        <taxon>Bacteria</taxon>
        <taxon>Pseudomonadati</taxon>
        <taxon>Pseudomonadota</taxon>
        <taxon>Alphaproteobacteria</taxon>
        <taxon>Hyphomicrobiales</taxon>
        <taxon>Nitrobacteraceae</taxon>
        <taxon>Bradyrhizobium</taxon>
    </lineage>
</organism>
<dbReference type="InterPro" id="IPR033891">
    <property type="entry name" value="TTC38"/>
</dbReference>
<keyword evidence="6" id="KW-1185">Reference proteome</keyword>
<evidence type="ECO:0000256" key="1">
    <source>
        <dbReference type="ARBA" id="ARBA00005857"/>
    </source>
</evidence>
<dbReference type="PANTHER" id="PTHR16263:SF4">
    <property type="entry name" value="TETRATRICOPEPTIDE REPEAT PROTEIN 38"/>
    <property type="match status" value="1"/>
</dbReference>
<name>A0A1B1UC03_9BRAD</name>
<comment type="similarity">
    <text evidence="1">Belongs to the TTC38 family.</text>
</comment>
<evidence type="ECO:0000313" key="5">
    <source>
        <dbReference type="EMBL" id="ANW00298.1"/>
    </source>
</evidence>
<proteinExistence type="inferred from homology"/>
<dbReference type="KEGG" id="bic:LMTR13_09075"/>
<sequence>MTANPVRNVVSVLEDRYGNKLSTGSSNARDAYVVGVDKLLSAGSGIDQAFREAIAADEDFALAHIALARSLQVLGRGGEARDPLERALALASATTVREQSHIAIFAKILGGQGAEAVSMITEHIKDWPRDAMVLAPATGVFGLIGFSGRAGREVEQLALLEPLATHYGEDWWFRTVLAFAEIELQKLDSGFTNIETALRGFPRNAHAAHIKAHLFYEKGQREEGLGYLDQWNAAYPREGQLHCHISWHLALWSLETGRRDQAWKIYREALHPGGSWGPQINVLTDCASFLARAEIAGEPRSPELWREISQYAARWFPNSGIIFADMHSALAFAMAGDADALARIIESPKGPAADILVPIARGFDGLARGDWTRVVDELKPVLQAHERVGGSRAQRDLLEYSVTCALLRSGRADEARRLIASRRPRNAASGLPLAGI</sequence>
<gene>
    <name evidence="5" type="ORF">LMTR13_09075</name>
</gene>
<dbReference type="OrthoDB" id="9815900at2"/>
<dbReference type="STRING" id="1274631.LMTR13_09075"/>
<dbReference type="InterPro" id="IPR011990">
    <property type="entry name" value="TPR-like_helical_dom_sf"/>
</dbReference>
<dbReference type="PANTHER" id="PTHR16263">
    <property type="entry name" value="TETRATRICOPEPTIDE REPEAT PROTEIN 38"/>
    <property type="match status" value="1"/>
</dbReference>
<evidence type="ECO:0000256" key="4">
    <source>
        <dbReference type="ARBA" id="ARBA00022803"/>
    </source>
</evidence>
<keyword evidence="4" id="KW-0802">TPR repeat</keyword>
<protein>
    <recommendedName>
        <fullName evidence="2">Tetratricopeptide repeat protein 38</fullName>
    </recommendedName>
</protein>
<dbReference type="Proteomes" id="UP000092839">
    <property type="component" value="Chromosome"/>
</dbReference>
<dbReference type="AlphaFoldDB" id="A0A1B1UC03"/>
<evidence type="ECO:0000256" key="3">
    <source>
        <dbReference type="ARBA" id="ARBA00022737"/>
    </source>
</evidence>
<evidence type="ECO:0000313" key="6">
    <source>
        <dbReference type="Proteomes" id="UP000092839"/>
    </source>
</evidence>